<dbReference type="InterPro" id="IPR036259">
    <property type="entry name" value="MFS_trans_sf"/>
</dbReference>
<dbReference type="PANTHER" id="PTHR43124">
    <property type="entry name" value="PURINE EFFLUX PUMP PBUE"/>
    <property type="match status" value="1"/>
</dbReference>
<reference evidence="8 9" key="1">
    <citation type="submission" date="2022-06" db="EMBL/GenBank/DDBJ databases">
        <title>Haloarcula sp. a new haloarchaeum isolate from saline soil.</title>
        <authorList>
            <person name="Strakova D."/>
            <person name="Galisteo C."/>
            <person name="Sanchez-Porro C."/>
            <person name="Ventosa A."/>
        </authorList>
    </citation>
    <scope>NUCLEOTIDE SEQUENCE [LARGE SCALE GENOMIC DNA]</scope>
    <source>
        <strain evidence="8 9">S1CR25-12</strain>
    </source>
</reference>
<comment type="caution">
    <text evidence="8">The sequence shown here is derived from an EMBL/GenBank/DDBJ whole genome shotgun (WGS) entry which is preliminary data.</text>
</comment>
<name>A0ABU2FHA0_9EURY</name>
<organism evidence="8 9">
    <name type="scientific">Haloarcula saliterrae</name>
    <dbReference type="NCBI Taxonomy" id="2950534"/>
    <lineage>
        <taxon>Archaea</taxon>
        <taxon>Methanobacteriati</taxon>
        <taxon>Methanobacteriota</taxon>
        <taxon>Stenosarchaea group</taxon>
        <taxon>Halobacteria</taxon>
        <taxon>Halobacteriales</taxon>
        <taxon>Haloarculaceae</taxon>
        <taxon>Haloarcula</taxon>
    </lineage>
</organism>
<dbReference type="Proteomes" id="UP001259659">
    <property type="component" value="Unassembled WGS sequence"/>
</dbReference>
<evidence type="ECO:0000256" key="6">
    <source>
        <dbReference type="SAM" id="Phobius"/>
    </source>
</evidence>
<dbReference type="InterPro" id="IPR020846">
    <property type="entry name" value="MFS_dom"/>
</dbReference>
<feature type="transmembrane region" description="Helical" evidence="6">
    <location>
        <begin position="295"/>
        <end position="315"/>
    </location>
</feature>
<dbReference type="PROSITE" id="PS50850">
    <property type="entry name" value="MFS"/>
    <property type="match status" value="1"/>
</dbReference>
<dbReference type="CDD" id="cd17325">
    <property type="entry name" value="MFS_MdtG_SLC18_like"/>
    <property type="match status" value="1"/>
</dbReference>
<dbReference type="EMBL" id="JAMQON010000005">
    <property type="protein sequence ID" value="MDS0261080.1"/>
    <property type="molecule type" value="Genomic_DNA"/>
</dbReference>
<dbReference type="RefSeq" id="WP_310920874.1">
    <property type="nucleotide sequence ID" value="NZ_JAMQON010000005.1"/>
</dbReference>
<dbReference type="Pfam" id="PF07690">
    <property type="entry name" value="MFS_1"/>
    <property type="match status" value="1"/>
</dbReference>
<gene>
    <name evidence="8" type="ORF">NDI56_16905</name>
</gene>
<feature type="transmembrane region" description="Helical" evidence="6">
    <location>
        <begin position="153"/>
        <end position="175"/>
    </location>
</feature>
<comment type="subcellular location">
    <subcellularLocation>
        <location evidence="1">Cell membrane</location>
        <topology evidence="1">Multi-pass membrane protein</topology>
    </subcellularLocation>
</comment>
<proteinExistence type="predicted"/>
<feature type="transmembrane region" description="Helical" evidence="6">
    <location>
        <begin position="181"/>
        <end position="200"/>
    </location>
</feature>
<feature type="domain" description="Major facilitator superfamily (MFS) profile" evidence="7">
    <location>
        <begin position="22"/>
        <end position="409"/>
    </location>
</feature>
<protein>
    <submittedName>
        <fullName evidence="8">MFS transporter</fullName>
    </submittedName>
</protein>
<feature type="transmembrane region" description="Helical" evidence="6">
    <location>
        <begin position="262"/>
        <end position="283"/>
    </location>
</feature>
<evidence type="ECO:0000256" key="2">
    <source>
        <dbReference type="ARBA" id="ARBA00022475"/>
    </source>
</evidence>
<evidence type="ECO:0000313" key="8">
    <source>
        <dbReference type="EMBL" id="MDS0261080.1"/>
    </source>
</evidence>
<feature type="transmembrane region" description="Helical" evidence="6">
    <location>
        <begin position="21"/>
        <end position="44"/>
    </location>
</feature>
<feature type="transmembrane region" description="Helical" evidence="6">
    <location>
        <begin position="89"/>
        <end position="108"/>
    </location>
</feature>
<evidence type="ECO:0000313" key="9">
    <source>
        <dbReference type="Proteomes" id="UP001259659"/>
    </source>
</evidence>
<feature type="transmembrane region" description="Helical" evidence="6">
    <location>
        <begin position="220"/>
        <end position="250"/>
    </location>
</feature>
<keyword evidence="3 6" id="KW-0812">Transmembrane</keyword>
<dbReference type="PANTHER" id="PTHR43124:SF3">
    <property type="entry name" value="CHLORAMPHENICOL EFFLUX PUMP RV0191"/>
    <property type="match status" value="1"/>
</dbReference>
<dbReference type="InterPro" id="IPR050189">
    <property type="entry name" value="MFS_Efflux_Transporters"/>
</dbReference>
<evidence type="ECO:0000259" key="7">
    <source>
        <dbReference type="PROSITE" id="PS50850"/>
    </source>
</evidence>
<feature type="transmembrane region" description="Helical" evidence="6">
    <location>
        <begin position="384"/>
        <end position="406"/>
    </location>
</feature>
<dbReference type="PRINTS" id="PR01035">
    <property type="entry name" value="TCRTETA"/>
</dbReference>
<dbReference type="InterPro" id="IPR011701">
    <property type="entry name" value="MFS"/>
</dbReference>
<accession>A0ABU2FHA0</accession>
<dbReference type="Gene3D" id="1.20.1250.20">
    <property type="entry name" value="MFS general substrate transporter like domains"/>
    <property type="match status" value="1"/>
</dbReference>
<keyword evidence="2" id="KW-1003">Cell membrane</keyword>
<sequence length="434" mass="43955">MTATAPADPGESDDGEPSPRVVIASVVVSTLFVGFGGGVVFPIFPALGSVLGISPFLVGLILSANRFARLVANAPAGALVDKFGARTPFVAGLGLQAVATLGYVVSLGAPMPEAWFFGARVLLGAASALTFATSHTIAADVTASDSRGRSMGLIRGGSILGFPLGLLLGGVISELAGNRTAFGLAFGFAVVATVLAYATVPETHVSAESTRAVDPWDVDVSLPTVTVGLLNAATWFAYMGVLFASLVLFLEAESIGVLGFDAQGSSGVFMAMTVLSAAVFMFLGGSLSDAADSRVPAVILFLCLLASGFVVLSRATSVWTVVPACLLMGTGMGGTLGPMMALLADLTPADRMGRASGTTNLFSDIGGGLGPVVALPLIDRVGFAPVYVTAAVMPLLAIVVLVVGMYRYTGRVLPETASVDGSGPKTVTPADVED</sequence>
<keyword evidence="9" id="KW-1185">Reference proteome</keyword>
<evidence type="ECO:0000256" key="5">
    <source>
        <dbReference type="ARBA" id="ARBA00023136"/>
    </source>
</evidence>
<feature type="transmembrane region" description="Helical" evidence="6">
    <location>
        <begin position="321"/>
        <end position="346"/>
    </location>
</feature>
<dbReference type="InterPro" id="IPR001958">
    <property type="entry name" value="Tet-R_TetA/multi-R_MdtG-like"/>
</dbReference>
<evidence type="ECO:0000256" key="4">
    <source>
        <dbReference type="ARBA" id="ARBA00022989"/>
    </source>
</evidence>
<evidence type="ECO:0000256" key="1">
    <source>
        <dbReference type="ARBA" id="ARBA00004651"/>
    </source>
</evidence>
<feature type="transmembrane region" description="Helical" evidence="6">
    <location>
        <begin position="114"/>
        <end position="132"/>
    </location>
</feature>
<dbReference type="SUPFAM" id="SSF103473">
    <property type="entry name" value="MFS general substrate transporter"/>
    <property type="match status" value="1"/>
</dbReference>
<keyword evidence="4 6" id="KW-1133">Transmembrane helix</keyword>
<keyword evidence="5 6" id="KW-0472">Membrane</keyword>
<evidence type="ECO:0000256" key="3">
    <source>
        <dbReference type="ARBA" id="ARBA00022692"/>
    </source>
</evidence>